<dbReference type="Proteomes" id="UP000886998">
    <property type="component" value="Unassembled WGS sequence"/>
</dbReference>
<dbReference type="InterPro" id="IPR041686">
    <property type="entry name" value="Znf-CCCH_3"/>
</dbReference>
<evidence type="ECO:0000259" key="2">
    <source>
        <dbReference type="PROSITE" id="PS50103"/>
    </source>
</evidence>
<reference evidence="3" key="1">
    <citation type="submission" date="2020-08" db="EMBL/GenBank/DDBJ databases">
        <title>Multicomponent nature underlies the extraordinary mechanical properties of spider dragline silk.</title>
        <authorList>
            <person name="Kono N."/>
            <person name="Nakamura H."/>
            <person name="Mori M."/>
            <person name="Yoshida Y."/>
            <person name="Ohtoshi R."/>
            <person name="Malay A.D."/>
            <person name="Moran D.A.P."/>
            <person name="Tomita M."/>
            <person name="Numata K."/>
            <person name="Arakawa K."/>
        </authorList>
    </citation>
    <scope>NUCLEOTIDE SEQUENCE</scope>
</reference>
<dbReference type="InterPro" id="IPR000571">
    <property type="entry name" value="Znf_CCCH"/>
</dbReference>
<keyword evidence="1" id="KW-0863">Zinc-finger</keyword>
<dbReference type="OrthoDB" id="5395350at2759"/>
<dbReference type="PROSITE" id="PS50103">
    <property type="entry name" value="ZF_C3H1"/>
    <property type="match status" value="1"/>
</dbReference>
<dbReference type="PANTHER" id="PTHR15725:SF14">
    <property type="entry name" value="ZINC FINGER CCCH DOMAIN-CONTAINING PROTEIN 11A"/>
    <property type="match status" value="1"/>
</dbReference>
<dbReference type="Gene3D" id="4.10.1000.10">
    <property type="entry name" value="Zinc finger, CCCH-type"/>
    <property type="match status" value="1"/>
</dbReference>
<feature type="zinc finger region" description="C3H1-type" evidence="1">
    <location>
        <begin position="131"/>
        <end position="158"/>
    </location>
</feature>
<keyword evidence="1" id="KW-0479">Metal-binding</keyword>
<name>A0A8X6XXF2_9ARAC</name>
<dbReference type="PANTHER" id="PTHR15725">
    <property type="entry name" value="ZN-FINGER, C-X8-C-X5-C-X3-H TYPE-CONTAINING"/>
    <property type="match status" value="1"/>
</dbReference>
<gene>
    <name evidence="3" type="ORF">TNIN_331031</name>
</gene>
<evidence type="ECO:0000256" key="1">
    <source>
        <dbReference type="PROSITE-ProRule" id="PRU00723"/>
    </source>
</evidence>
<sequence>MSSKAQRRGSDYRRKRKRFHRTIYRKVSDTHEVDCISASAKKLCKENYLDKEVKYFNQSNGYRLINIDILLSELSKYLICPNCNTKAVLKEKTLYGLVSEFNVECYSCSTLTTLKKFLSYCFNILIFLMAMKNLEDCFFFLNDICSLGNKCQYRHCMAAKERDIVCPLWPKNLCHNPSCSFRHKKIKLPKNSFCIFETLPGGCRKHNCAFLHRKKNNFKPNPYIQSEVGEKNKPNVAVDSEELKRLHQLFKEPDLYSLAYNAPTQKAGQVFKCYEKAATSKRFMPFKKQHKMEGNPYSLNYKIKASVETLSVEKSNQGKRKLKDETEKGAKKLKVGVENKENKACVKDLQPFIDYSKVLVSHITPAIPNTVNNNTLSSNSVLLSCNLTENQFPDVSKEPLTNSAVQTNHHAHVSLPISLTSHENEMNSNKEIKQRIPMGDEFECLLD</sequence>
<comment type="caution">
    <text evidence="3">The sequence shown here is derived from an EMBL/GenBank/DDBJ whole genome shotgun (WGS) entry which is preliminary data.</text>
</comment>
<dbReference type="SMART" id="SM00356">
    <property type="entry name" value="ZnF_C3H1"/>
    <property type="match status" value="2"/>
</dbReference>
<dbReference type="EMBL" id="BMAV01013163">
    <property type="protein sequence ID" value="GFY60464.1"/>
    <property type="molecule type" value="Genomic_DNA"/>
</dbReference>
<evidence type="ECO:0000313" key="4">
    <source>
        <dbReference type="Proteomes" id="UP000886998"/>
    </source>
</evidence>
<keyword evidence="4" id="KW-1185">Reference proteome</keyword>
<feature type="domain" description="C3H1-type" evidence="2">
    <location>
        <begin position="131"/>
        <end position="158"/>
    </location>
</feature>
<organism evidence="3 4">
    <name type="scientific">Trichonephila inaurata madagascariensis</name>
    <dbReference type="NCBI Taxonomy" id="2747483"/>
    <lineage>
        <taxon>Eukaryota</taxon>
        <taxon>Metazoa</taxon>
        <taxon>Ecdysozoa</taxon>
        <taxon>Arthropoda</taxon>
        <taxon>Chelicerata</taxon>
        <taxon>Arachnida</taxon>
        <taxon>Araneae</taxon>
        <taxon>Araneomorphae</taxon>
        <taxon>Entelegynae</taxon>
        <taxon>Araneoidea</taxon>
        <taxon>Nephilidae</taxon>
        <taxon>Trichonephila</taxon>
        <taxon>Trichonephila inaurata</taxon>
    </lineage>
</organism>
<keyword evidence="1" id="KW-0862">Zinc</keyword>
<dbReference type="AlphaFoldDB" id="A0A8X6XXF2"/>
<accession>A0A8X6XXF2</accession>
<dbReference type="GO" id="GO:0008270">
    <property type="term" value="F:zinc ion binding"/>
    <property type="evidence" value="ECO:0007669"/>
    <property type="project" value="UniProtKB-KW"/>
</dbReference>
<dbReference type="Pfam" id="PF15663">
    <property type="entry name" value="zf-CCCH_3"/>
    <property type="match status" value="1"/>
</dbReference>
<protein>
    <recommendedName>
        <fullName evidence="2">C3H1-type domain-containing protein</fullName>
    </recommendedName>
</protein>
<proteinExistence type="predicted"/>
<evidence type="ECO:0000313" key="3">
    <source>
        <dbReference type="EMBL" id="GFY60464.1"/>
    </source>
</evidence>